<dbReference type="InterPro" id="IPR043502">
    <property type="entry name" value="DNA/RNA_pol_sf"/>
</dbReference>
<name>A0ABY4G210_9BACT</name>
<evidence type="ECO:0000313" key="3">
    <source>
        <dbReference type="EMBL" id="UOQ64873.1"/>
    </source>
</evidence>
<organism evidence="3 4">
    <name type="scientific">Hymenobacter volaticus</name>
    <dbReference type="NCBI Taxonomy" id="2932254"/>
    <lineage>
        <taxon>Bacteria</taxon>
        <taxon>Pseudomonadati</taxon>
        <taxon>Bacteroidota</taxon>
        <taxon>Cytophagia</taxon>
        <taxon>Cytophagales</taxon>
        <taxon>Hymenobacteraceae</taxon>
        <taxon>Hymenobacter</taxon>
    </lineage>
</organism>
<dbReference type="Gene3D" id="1.10.150.20">
    <property type="entry name" value="5' to 3' exonuclease, C-terminal subdomain"/>
    <property type="match status" value="1"/>
</dbReference>
<keyword evidence="4" id="KW-1185">Reference proteome</keyword>
<evidence type="ECO:0000256" key="1">
    <source>
        <dbReference type="ARBA" id="ARBA00010945"/>
    </source>
</evidence>
<feature type="domain" description="UmuC" evidence="2">
    <location>
        <begin position="2"/>
        <end position="189"/>
    </location>
</feature>
<accession>A0ABY4G210</accession>
<sequence>MFALVDCNNFYASCERVFRASLAIVPVVVLSNNDGCLISRSAEAKALGFQMGDPYFQVKLELDYNKVRVFSSNYALYGDMSRRVMHYLASVAPTIEIYSIDECFLDLHGMNRYLYPDLAVFGAEVREQIRRRTKIPTCVGIAPTKTLAKLANRIAKKYPAMKGVCYLDTEEKRRKALELTKVEDVWGIGHQYATKLQAQGIRTAAQLTQQSENWARKFLGGVVRVRLLRELQGKVCHQLQLSEDGTLSRQSIPTAAPLGRP</sequence>
<dbReference type="CDD" id="cd01700">
    <property type="entry name" value="PolY_Pol_V_umuC"/>
    <property type="match status" value="1"/>
</dbReference>
<dbReference type="PANTHER" id="PTHR11076:SF34">
    <property type="entry name" value="PROTEIN UMUC"/>
    <property type="match status" value="1"/>
</dbReference>
<dbReference type="EMBL" id="CP095061">
    <property type="protein sequence ID" value="UOQ64873.1"/>
    <property type="molecule type" value="Genomic_DNA"/>
</dbReference>
<dbReference type="Pfam" id="PF00817">
    <property type="entry name" value="IMS"/>
    <property type="match status" value="1"/>
</dbReference>
<dbReference type="Gene3D" id="3.30.70.270">
    <property type="match status" value="1"/>
</dbReference>
<dbReference type="RefSeq" id="WP_245118883.1">
    <property type="nucleotide sequence ID" value="NZ_CP095061.1"/>
</dbReference>
<evidence type="ECO:0000313" key="4">
    <source>
        <dbReference type="Proteomes" id="UP000830401"/>
    </source>
</evidence>
<protein>
    <submittedName>
        <fullName evidence="3">Y-family DNA polymerase</fullName>
    </submittedName>
</protein>
<dbReference type="InterPro" id="IPR001126">
    <property type="entry name" value="UmuC"/>
</dbReference>
<dbReference type="PROSITE" id="PS50173">
    <property type="entry name" value="UMUC"/>
    <property type="match status" value="1"/>
</dbReference>
<comment type="similarity">
    <text evidence="1">Belongs to the DNA polymerase type-Y family.</text>
</comment>
<dbReference type="InterPro" id="IPR043128">
    <property type="entry name" value="Rev_trsase/Diguanyl_cyclase"/>
</dbReference>
<proteinExistence type="inferred from homology"/>
<dbReference type="PANTHER" id="PTHR11076">
    <property type="entry name" value="DNA REPAIR POLYMERASE UMUC / TRANSFERASE FAMILY MEMBER"/>
    <property type="match status" value="1"/>
</dbReference>
<dbReference type="Gene3D" id="3.40.1170.60">
    <property type="match status" value="1"/>
</dbReference>
<dbReference type="SUPFAM" id="SSF56672">
    <property type="entry name" value="DNA/RNA polymerases"/>
    <property type="match status" value="1"/>
</dbReference>
<reference evidence="3" key="1">
    <citation type="submission" date="2022-04" db="EMBL/GenBank/DDBJ databases">
        <title>Hymenobacter sp. isolated from the air.</title>
        <authorList>
            <person name="Won M."/>
            <person name="Lee C.-M."/>
            <person name="Woen H.-Y."/>
            <person name="Kwon S.-W."/>
        </authorList>
    </citation>
    <scope>NUCLEOTIDE SEQUENCE</scope>
    <source>
        <strain evidence="3">5420S-77</strain>
    </source>
</reference>
<dbReference type="InterPro" id="IPR050116">
    <property type="entry name" value="DNA_polymerase-Y"/>
</dbReference>
<dbReference type="Proteomes" id="UP000830401">
    <property type="component" value="Chromosome"/>
</dbReference>
<gene>
    <name evidence="3" type="ORF">MUN86_15020</name>
</gene>
<evidence type="ECO:0000259" key="2">
    <source>
        <dbReference type="PROSITE" id="PS50173"/>
    </source>
</evidence>